<dbReference type="AlphaFoldDB" id="A0A4V2JE14"/>
<dbReference type="OrthoDB" id="9798430at2"/>
<reference evidence="2 3" key="1">
    <citation type="submission" date="2019-02" db="EMBL/GenBank/DDBJ databases">
        <title>Hansschlegelia quercus sp. nov., a novel methylotrophic bacterium from buds of oak (Quercus robur L.).</title>
        <authorList>
            <person name="Agafonova N.V."/>
            <person name="Kaparullina E.N."/>
            <person name="Grouzdev D.S."/>
            <person name="Doronina N.V."/>
        </authorList>
    </citation>
    <scope>NUCLEOTIDE SEQUENCE [LARGE SCALE GENOMIC DNA]</scope>
    <source>
        <strain evidence="2 3">Dub</strain>
    </source>
</reference>
<name>A0A4V2JE14_9HYPH</name>
<dbReference type="RefSeq" id="WP_131003572.1">
    <property type="nucleotide sequence ID" value="NZ_JBHSZR010000007.1"/>
</dbReference>
<accession>A0A4V2JE14</accession>
<keyword evidence="3" id="KW-1185">Reference proteome</keyword>
<feature type="domain" description="VOC" evidence="1">
    <location>
        <begin position="10"/>
        <end position="129"/>
    </location>
</feature>
<dbReference type="EMBL" id="SIUB01000004">
    <property type="protein sequence ID" value="TBN53516.1"/>
    <property type="molecule type" value="Genomic_DNA"/>
</dbReference>
<gene>
    <name evidence="2" type="ORF">EYR15_10945</name>
</gene>
<dbReference type="InterPro" id="IPR037523">
    <property type="entry name" value="VOC_core"/>
</dbReference>
<comment type="caution">
    <text evidence="2">The sequence shown here is derived from an EMBL/GenBank/DDBJ whole genome shotgun (WGS) entry which is preliminary data.</text>
</comment>
<proteinExistence type="predicted"/>
<dbReference type="InterPro" id="IPR029068">
    <property type="entry name" value="Glyas_Bleomycin-R_OHBP_Dase"/>
</dbReference>
<dbReference type="InterPro" id="IPR004360">
    <property type="entry name" value="Glyas_Fos-R_dOase_dom"/>
</dbReference>
<dbReference type="SUPFAM" id="SSF54593">
    <property type="entry name" value="Glyoxalase/Bleomycin resistance protein/Dihydroxybiphenyl dioxygenase"/>
    <property type="match status" value="1"/>
</dbReference>
<evidence type="ECO:0000313" key="3">
    <source>
        <dbReference type="Proteomes" id="UP000291613"/>
    </source>
</evidence>
<dbReference type="Gene3D" id="3.10.180.10">
    <property type="entry name" value="2,3-Dihydroxybiphenyl 1,2-Dioxygenase, domain 1"/>
    <property type="match status" value="1"/>
</dbReference>
<sequence>MSTSKPRLVGLNHIAIEVGSVDDALRFYGSVFEFEIRGRHQDDDGRTTMAFIDMGDQFLALSGGRAQEPDTGRHFGLVVDDRSKVMELAEAAGATVLEQPFNFLDPWGNHIEIVAYRDVQYSKLDGVLDAMGLTLDKTADALEQLRKKGVR</sequence>
<dbReference type="Proteomes" id="UP000291613">
    <property type="component" value="Unassembled WGS sequence"/>
</dbReference>
<organism evidence="2 3">
    <name type="scientific">Hansschlegelia quercus</name>
    <dbReference type="NCBI Taxonomy" id="2528245"/>
    <lineage>
        <taxon>Bacteria</taxon>
        <taxon>Pseudomonadati</taxon>
        <taxon>Pseudomonadota</taxon>
        <taxon>Alphaproteobacteria</taxon>
        <taxon>Hyphomicrobiales</taxon>
        <taxon>Methylopilaceae</taxon>
        <taxon>Hansschlegelia</taxon>
    </lineage>
</organism>
<protein>
    <submittedName>
        <fullName evidence="2">VOC family protein</fullName>
    </submittedName>
</protein>
<dbReference type="PROSITE" id="PS51819">
    <property type="entry name" value="VOC"/>
    <property type="match status" value="1"/>
</dbReference>
<dbReference type="Pfam" id="PF00903">
    <property type="entry name" value="Glyoxalase"/>
    <property type="match status" value="1"/>
</dbReference>
<evidence type="ECO:0000259" key="1">
    <source>
        <dbReference type="PROSITE" id="PS51819"/>
    </source>
</evidence>
<dbReference type="CDD" id="cd06587">
    <property type="entry name" value="VOC"/>
    <property type="match status" value="1"/>
</dbReference>
<evidence type="ECO:0000313" key="2">
    <source>
        <dbReference type="EMBL" id="TBN53516.1"/>
    </source>
</evidence>